<evidence type="ECO:0000256" key="5">
    <source>
        <dbReference type="ARBA" id="ARBA00023242"/>
    </source>
</evidence>
<reference evidence="6" key="1">
    <citation type="submission" date="2023-03" db="EMBL/GenBank/DDBJ databases">
        <title>Massive genome expansion in bonnet fungi (Mycena s.s.) driven by repeated elements and novel gene families across ecological guilds.</title>
        <authorList>
            <consortium name="Lawrence Berkeley National Laboratory"/>
            <person name="Harder C.B."/>
            <person name="Miyauchi S."/>
            <person name="Viragh M."/>
            <person name="Kuo A."/>
            <person name="Thoen E."/>
            <person name="Andreopoulos B."/>
            <person name="Lu D."/>
            <person name="Skrede I."/>
            <person name="Drula E."/>
            <person name="Henrissat B."/>
            <person name="Morin E."/>
            <person name="Kohler A."/>
            <person name="Barry K."/>
            <person name="LaButti K."/>
            <person name="Morin E."/>
            <person name="Salamov A."/>
            <person name="Lipzen A."/>
            <person name="Mereny Z."/>
            <person name="Hegedus B."/>
            <person name="Baldrian P."/>
            <person name="Stursova M."/>
            <person name="Weitz H."/>
            <person name="Taylor A."/>
            <person name="Grigoriev I.V."/>
            <person name="Nagy L.G."/>
            <person name="Martin F."/>
            <person name="Kauserud H."/>
        </authorList>
    </citation>
    <scope>NUCLEOTIDE SEQUENCE</scope>
    <source>
        <strain evidence="6">9144</strain>
    </source>
</reference>
<organism evidence="6 7">
    <name type="scientific">Mycena pura</name>
    <dbReference type="NCBI Taxonomy" id="153505"/>
    <lineage>
        <taxon>Eukaryota</taxon>
        <taxon>Fungi</taxon>
        <taxon>Dikarya</taxon>
        <taxon>Basidiomycota</taxon>
        <taxon>Agaricomycotina</taxon>
        <taxon>Agaricomycetes</taxon>
        <taxon>Agaricomycetidae</taxon>
        <taxon>Agaricales</taxon>
        <taxon>Marasmiineae</taxon>
        <taxon>Mycenaceae</taxon>
        <taxon>Mycena</taxon>
    </lineage>
</organism>
<keyword evidence="2" id="KW-0479">Metal-binding</keyword>
<comment type="caution">
    <text evidence="6">The sequence shown here is derived from an EMBL/GenBank/DDBJ whole genome shotgun (WGS) entry which is preliminary data.</text>
</comment>
<dbReference type="AlphaFoldDB" id="A0AAD6VI96"/>
<evidence type="ECO:0000313" key="7">
    <source>
        <dbReference type="Proteomes" id="UP001219525"/>
    </source>
</evidence>
<dbReference type="Proteomes" id="UP001219525">
    <property type="component" value="Unassembled WGS sequence"/>
</dbReference>
<keyword evidence="3" id="KW-0863">Zinc-finger</keyword>
<sequence>CFPHIVNLACKAVLEAITDMDFAAPGADDFVPPLNPADNLLVAIRASSLRRQYFSEILKALHQKDLQLLRDVDTRWSSTLLMIDRAILLREAIDKFLSDPQFRELHKYKLGDDDWKALELLKKILAVPHAFQQKLSAEKTPTLGDALPAFEAMIKAWERQQGKYPEAIDIIQTGIDKLGAYQDRVEGVPAYIFAMSEFLFPLLAHLFIEYPVINPAVKLSWFENNHPERTQWARELFINEVRLPSLYLILFEF</sequence>
<gene>
    <name evidence="6" type="ORF">GGX14DRAFT_361037</name>
</gene>
<name>A0AAD6VI96_9AGAR</name>
<dbReference type="SUPFAM" id="SSF53098">
    <property type="entry name" value="Ribonuclease H-like"/>
    <property type="match status" value="1"/>
</dbReference>
<dbReference type="GO" id="GO:0008270">
    <property type="term" value="F:zinc ion binding"/>
    <property type="evidence" value="ECO:0007669"/>
    <property type="project" value="UniProtKB-KW"/>
</dbReference>
<evidence type="ECO:0000256" key="3">
    <source>
        <dbReference type="ARBA" id="ARBA00022771"/>
    </source>
</evidence>
<dbReference type="InterPro" id="IPR012337">
    <property type="entry name" value="RNaseH-like_sf"/>
</dbReference>
<keyword evidence="4" id="KW-0862">Zinc</keyword>
<keyword evidence="5" id="KW-0539">Nucleus</keyword>
<comment type="subcellular location">
    <subcellularLocation>
        <location evidence="1">Nucleus</location>
    </subcellularLocation>
</comment>
<dbReference type="EMBL" id="JARJCW010000022">
    <property type="protein sequence ID" value="KAJ7212909.1"/>
    <property type="molecule type" value="Genomic_DNA"/>
</dbReference>
<accession>A0AAD6VI96</accession>
<feature type="non-terminal residue" evidence="6">
    <location>
        <position position="253"/>
    </location>
</feature>
<protein>
    <submittedName>
        <fullName evidence="6">Ribonuclease H-like domain-containing protein</fullName>
    </submittedName>
</protein>
<dbReference type="PANTHER" id="PTHR46481:SF10">
    <property type="entry name" value="ZINC FINGER BED DOMAIN-CONTAINING PROTEIN 39"/>
    <property type="match status" value="1"/>
</dbReference>
<dbReference type="GO" id="GO:0005634">
    <property type="term" value="C:nucleus"/>
    <property type="evidence" value="ECO:0007669"/>
    <property type="project" value="UniProtKB-SubCell"/>
</dbReference>
<keyword evidence="7" id="KW-1185">Reference proteome</keyword>
<evidence type="ECO:0000256" key="4">
    <source>
        <dbReference type="ARBA" id="ARBA00022833"/>
    </source>
</evidence>
<proteinExistence type="predicted"/>
<dbReference type="PANTHER" id="PTHR46481">
    <property type="entry name" value="ZINC FINGER BED DOMAIN-CONTAINING PROTEIN 4"/>
    <property type="match status" value="1"/>
</dbReference>
<evidence type="ECO:0000256" key="2">
    <source>
        <dbReference type="ARBA" id="ARBA00022723"/>
    </source>
</evidence>
<dbReference type="InterPro" id="IPR052035">
    <property type="entry name" value="ZnF_BED_domain_contain"/>
</dbReference>
<evidence type="ECO:0000256" key="1">
    <source>
        <dbReference type="ARBA" id="ARBA00004123"/>
    </source>
</evidence>
<evidence type="ECO:0000313" key="6">
    <source>
        <dbReference type="EMBL" id="KAJ7212909.1"/>
    </source>
</evidence>